<evidence type="ECO:0000256" key="1">
    <source>
        <dbReference type="SAM" id="Phobius"/>
    </source>
</evidence>
<keyword evidence="1" id="KW-0472">Membrane</keyword>
<evidence type="ECO:0000313" key="3">
    <source>
        <dbReference type="Proteomes" id="UP000431826"/>
    </source>
</evidence>
<organism evidence="2 3">
    <name type="scientific">Streptomyces tubercidicus</name>
    <dbReference type="NCBI Taxonomy" id="47759"/>
    <lineage>
        <taxon>Bacteria</taxon>
        <taxon>Bacillati</taxon>
        <taxon>Actinomycetota</taxon>
        <taxon>Actinomycetes</taxon>
        <taxon>Kitasatosporales</taxon>
        <taxon>Streptomycetaceae</taxon>
        <taxon>Streptomyces</taxon>
    </lineage>
</organism>
<feature type="transmembrane region" description="Helical" evidence="1">
    <location>
        <begin position="13"/>
        <end position="32"/>
    </location>
</feature>
<gene>
    <name evidence="2" type="ORF">Stube_23600</name>
</gene>
<name>A0A640UPL6_9ACTN</name>
<protein>
    <submittedName>
        <fullName evidence="2">Uncharacterized protein</fullName>
    </submittedName>
</protein>
<evidence type="ECO:0000313" key="2">
    <source>
        <dbReference type="EMBL" id="GFE37687.1"/>
    </source>
</evidence>
<dbReference type="EMBL" id="BLIR01000001">
    <property type="protein sequence ID" value="GFE37687.1"/>
    <property type="molecule type" value="Genomic_DNA"/>
</dbReference>
<reference evidence="2 3" key="1">
    <citation type="submission" date="2019-12" db="EMBL/GenBank/DDBJ databases">
        <title>Whole genome shotgun sequence of Streptomyces tubercidicus NBRC 13090.</title>
        <authorList>
            <person name="Ichikawa N."/>
            <person name="Kimura A."/>
            <person name="Kitahashi Y."/>
            <person name="Komaki H."/>
            <person name="Tamura T."/>
        </authorList>
    </citation>
    <scope>NUCLEOTIDE SEQUENCE [LARGE SCALE GENOMIC DNA]</scope>
    <source>
        <strain evidence="2 3">NBRC 13090</strain>
    </source>
</reference>
<keyword evidence="1" id="KW-1133">Transmembrane helix</keyword>
<dbReference type="AlphaFoldDB" id="A0A640UPL6"/>
<accession>A0A640UPL6</accession>
<proteinExistence type="predicted"/>
<comment type="caution">
    <text evidence="2">The sequence shown here is derived from an EMBL/GenBank/DDBJ whole genome shotgun (WGS) entry which is preliminary data.</text>
</comment>
<dbReference type="Proteomes" id="UP000431826">
    <property type="component" value="Unassembled WGS sequence"/>
</dbReference>
<sequence>MSVALAVNGHGDALTQALFLISFVPFGAGQVYNHHKRRRDWFYRRFRTYENFRAEAIEEARQVKREKGETGAMRHLMSLYPRLPTSMKIRLLKEL</sequence>
<keyword evidence="3" id="KW-1185">Reference proteome</keyword>
<keyword evidence="1" id="KW-0812">Transmembrane</keyword>